<keyword evidence="1" id="KW-0472">Membrane</keyword>
<proteinExistence type="predicted"/>
<keyword evidence="1" id="KW-0812">Transmembrane</keyword>
<accession>A0A0V8JA62</accession>
<evidence type="ECO:0000313" key="3">
    <source>
        <dbReference type="Proteomes" id="UP000054099"/>
    </source>
</evidence>
<feature type="transmembrane region" description="Helical" evidence="1">
    <location>
        <begin position="155"/>
        <end position="174"/>
    </location>
</feature>
<evidence type="ECO:0000256" key="1">
    <source>
        <dbReference type="SAM" id="Phobius"/>
    </source>
</evidence>
<dbReference type="PANTHER" id="PTHR40078">
    <property type="entry name" value="INTEGRAL MEMBRANE PROTEIN-RELATED"/>
    <property type="match status" value="1"/>
</dbReference>
<gene>
    <name evidence="2" type="ORF">AS030_14850</name>
</gene>
<keyword evidence="1" id="KW-1133">Transmembrane helix</keyword>
<dbReference type="OrthoDB" id="154912at2"/>
<dbReference type="Pfam" id="PF19700">
    <property type="entry name" value="DUF6198"/>
    <property type="match status" value="1"/>
</dbReference>
<name>A0A0V8JA62_9BACL</name>
<reference evidence="2 3" key="1">
    <citation type="journal article" date="2014" name="Antonie Van Leeuwenhoek">
        <title>Fictibacillus enclensis sp. nov., isolated from marine sediment.</title>
        <authorList>
            <person name="Dastager S.G."/>
            <person name="Mawlankar R."/>
            <person name="Srinivasan K."/>
            <person name="Tang S.K."/>
            <person name="Lee J.C."/>
            <person name="Ramana V.V."/>
            <person name="Shouche Y.S."/>
        </authorList>
    </citation>
    <scope>NUCLEOTIDE SEQUENCE [LARGE SCALE GENOMIC DNA]</scope>
    <source>
        <strain evidence="2 3">NIO-1003</strain>
    </source>
</reference>
<dbReference type="RefSeq" id="WP_061972661.1">
    <property type="nucleotide sequence ID" value="NZ_FMAV01000002.1"/>
</dbReference>
<dbReference type="Proteomes" id="UP000054099">
    <property type="component" value="Unassembled WGS sequence"/>
</dbReference>
<dbReference type="AlphaFoldDB" id="A0A0V8JA62"/>
<organism evidence="2 3">
    <name type="scientific">Fictibacillus enclensis</name>
    <dbReference type="NCBI Taxonomy" id="1017270"/>
    <lineage>
        <taxon>Bacteria</taxon>
        <taxon>Bacillati</taxon>
        <taxon>Bacillota</taxon>
        <taxon>Bacilli</taxon>
        <taxon>Bacillales</taxon>
        <taxon>Fictibacillaceae</taxon>
        <taxon>Fictibacillus</taxon>
    </lineage>
</organism>
<feature type="transmembrane region" description="Helical" evidence="1">
    <location>
        <begin position="12"/>
        <end position="33"/>
    </location>
</feature>
<keyword evidence="3" id="KW-1185">Reference proteome</keyword>
<dbReference type="InterPro" id="IPR038750">
    <property type="entry name" value="YczE/YyaS-like"/>
</dbReference>
<dbReference type="EMBL" id="LNQN01000002">
    <property type="protein sequence ID" value="KSU83809.1"/>
    <property type="molecule type" value="Genomic_DNA"/>
</dbReference>
<feature type="transmembrane region" description="Helical" evidence="1">
    <location>
        <begin position="180"/>
        <end position="200"/>
    </location>
</feature>
<feature type="transmembrane region" description="Helical" evidence="1">
    <location>
        <begin position="53"/>
        <end position="75"/>
    </location>
</feature>
<sequence>MKIVNPDAKPFFVKWFVFFMGLVLLSFGVSLMIKANLGSAPWDVLHIGLYHQFGLSIGTWSIIMGFLILGATSWLTKKWPQVGAFLNMIFVGIFIDIFMAIPFFKTPESVIGAIAMLAAGLVINGFGMGFYIACDCGAGPRDSLMLALTEKTGKKISHIRLAMELFVLTGGWLLKGPISLGTILFCVTIGSIVGFTLPVCRKIVNYWIERSVYYENLNKRTIRVNHHDGFGKKAR</sequence>
<evidence type="ECO:0008006" key="4">
    <source>
        <dbReference type="Google" id="ProtNLM"/>
    </source>
</evidence>
<protein>
    <recommendedName>
        <fullName evidence="4">YitT family protein</fullName>
    </recommendedName>
</protein>
<feature type="transmembrane region" description="Helical" evidence="1">
    <location>
        <begin position="82"/>
        <end position="104"/>
    </location>
</feature>
<comment type="caution">
    <text evidence="2">The sequence shown here is derived from an EMBL/GenBank/DDBJ whole genome shotgun (WGS) entry which is preliminary data.</text>
</comment>
<feature type="transmembrane region" description="Helical" evidence="1">
    <location>
        <begin position="110"/>
        <end position="134"/>
    </location>
</feature>
<evidence type="ECO:0000313" key="2">
    <source>
        <dbReference type="EMBL" id="KSU83809.1"/>
    </source>
</evidence>
<dbReference type="PANTHER" id="PTHR40078:SF1">
    <property type="entry name" value="INTEGRAL MEMBRANE PROTEIN"/>
    <property type="match status" value="1"/>
</dbReference>